<accession>A0ABP1RRE7</accession>
<evidence type="ECO:0000256" key="2">
    <source>
        <dbReference type="ARBA" id="ARBA00022487"/>
    </source>
</evidence>
<comment type="similarity">
    <text evidence="1 5">Belongs to the type-B carboxylesterase/lipase family.</text>
</comment>
<keyword evidence="3 5" id="KW-0378">Hydrolase</keyword>
<dbReference type="Proteomes" id="UP001642540">
    <property type="component" value="Unassembled WGS sequence"/>
</dbReference>
<dbReference type="PANTHER" id="PTHR43142">
    <property type="entry name" value="CARBOXYLIC ESTER HYDROLASE"/>
    <property type="match status" value="1"/>
</dbReference>
<reference evidence="7 8" key="1">
    <citation type="submission" date="2024-08" db="EMBL/GenBank/DDBJ databases">
        <authorList>
            <person name="Cucini C."/>
            <person name="Frati F."/>
        </authorList>
    </citation>
    <scope>NUCLEOTIDE SEQUENCE [LARGE SCALE GENOMIC DNA]</scope>
</reference>
<dbReference type="EC" id="3.1.1.-" evidence="5"/>
<dbReference type="InterPro" id="IPR019819">
    <property type="entry name" value="Carboxylesterase_B_CS"/>
</dbReference>
<sequence length="588" mass="65309">MKVQLCFCVVLLGFVSPFVLATIPLSETPLIKQWLTEMHGDPAQPKLDTFVTIKNGTIKGKTAYSIGNHVIYEYLGIPYARPPLKELRFLAPQPHEGWGGAGVTLDATTQPHSCPQYLTNLTMADEDCLFLSIYSRRYDNSTGLLPVIYFIHGGGYALGQNSYYGGRKLLSDEVVLVTVQYRLGPLGFLCTGDDTISANNAMKDMVQGLRWVQENIGAFGGDPNQVTVMGESAGSASALYMLISPLAQGLFNRVIAMSGTPLQEWAIDRNPLESAKRIASLLNCTTDTSQEIVACLKDMDWMPMVQASLGVIMEDFMDFKMILSGTTPCIEGDVPGAFLPDDPLKLMQEGPLPNVSVLLGAVQHEGMLPLAAAYYLKLGPDGLVNDTKYLRDYMLGDILITYGVNERRDGGSVSQALAAGYFPPGSSRQNFTEMQYNLMDLLSAVFMKAPVLRTADILSRRLPAVYLYSFEHYNRLNSLYHLAFAIIEPILGGEKPPIRPGTMHADDLIYMFDFPFILNVNDIAFSRMYCKMWTNFVIHGTPTPELSETVPVDWPKYNIDTQQYMKLALHPEVKTDYIDSWRQGMLPE</sequence>
<dbReference type="SUPFAM" id="SSF53474">
    <property type="entry name" value="alpha/beta-Hydrolases"/>
    <property type="match status" value="1"/>
</dbReference>
<dbReference type="InterPro" id="IPR029058">
    <property type="entry name" value="AB_hydrolase_fold"/>
</dbReference>
<keyword evidence="2" id="KW-0719">Serine esterase</keyword>
<protein>
    <recommendedName>
        <fullName evidence="5">Carboxylic ester hydrolase</fullName>
        <ecNumber evidence="5">3.1.1.-</ecNumber>
    </recommendedName>
</protein>
<evidence type="ECO:0000313" key="7">
    <source>
        <dbReference type="EMBL" id="CAL8133865.1"/>
    </source>
</evidence>
<dbReference type="PROSITE" id="PS00122">
    <property type="entry name" value="CARBOXYLESTERASE_B_1"/>
    <property type="match status" value="1"/>
</dbReference>
<keyword evidence="5" id="KW-0732">Signal</keyword>
<evidence type="ECO:0000256" key="1">
    <source>
        <dbReference type="ARBA" id="ARBA00005964"/>
    </source>
</evidence>
<dbReference type="InterPro" id="IPR002018">
    <property type="entry name" value="CarbesteraseB"/>
</dbReference>
<dbReference type="Pfam" id="PF00135">
    <property type="entry name" value="COesterase"/>
    <property type="match status" value="1"/>
</dbReference>
<proteinExistence type="inferred from homology"/>
<evidence type="ECO:0000313" key="8">
    <source>
        <dbReference type="Proteomes" id="UP001642540"/>
    </source>
</evidence>
<evidence type="ECO:0000256" key="5">
    <source>
        <dbReference type="RuleBase" id="RU361235"/>
    </source>
</evidence>
<dbReference type="Gene3D" id="3.40.50.1820">
    <property type="entry name" value="alpha/beta hydrolase"/>
    <property type="match status" value="1"/>
</dbReference>
<comment type="caution">
    <text evidence="7">The sequence shown here is derived from an EMBL/GenBank/DDBJ whole genome shotgun (WGS) entry which is preliminary data.</text>
</comment>
<dbReference type="InterPro" id="IPR019826">
    <property type="entry name" value="Carboxylesterase_B_AS"/>
</dbReference>
<feature type="chain" id="PRO_5044984346" description="Carboxylic ester hydrolase" evidence="5">
    <location>
        <begin position="22"/>
        <end position="588"/>
    </location>
</feature>
<feature type="signal peptide" evidence="5">
    <location>
        <begin position="1"/>
        <end position="21"/>
    </location>
</feature>
<feature type="domain" description="Carboxylesterase type B" evidence="6">
    <location>
        <begin position="49"/>
        <end position="575"/>
    </location>
</feature>
<dbReference type="PROSITE" id="PS00941">
    <property type="entry name" value="CARBOXYLESTERASE_B_2"/>
    <property type="match status" value="1"/>
</dbReference>
<evidence type="ECO:0000256" key="4">
    <source>
        <dbReference type="ARBA" id="ARBA00023180"/>
    </source>
</evidence>
<dbReference type="EMBL" id="CAXLJM020000102">
    <property type="protein sequence ID" value="CAL8133865.1"/>
    <property type="molecule type" value="Genomic_DNA"/>
</dbReference>
<evidence type="ECO:0000259" key="6">
    <source>
        <dbReference type="Pfam" id="PF00135"/>
    </source>
</evidence>
<keyword evidence="4" id="KW-0325">Glycoprotein</keyword>
<keyword evidence="8" id="KW-1185">Reference proteome</keyword>
<organism evidence="7 8">
    <name type="scientific">Orchesella dallaii</name>
    <dbReference type="NCBI Taxonomy" id="48710"/>
    <lineage>
        <taxon>Eukaryota</taxon>
        <taxon>Metazoa</taxon>
        <taxon>Ecdysozoa</taxon>
        <taxon>Arthropoda</taxon>
        <taxon>Hexapoda</taxon>
        <taxon>Collembola</taxon>
        <taxon>Entomobryomorpha</taxon>
        <taxon>Entomobryoidea</taxon>
        <taxon>Orchesellidae</taxon>
        <taxon>Orchesellinae</taxon>
        <taxon>Orchesella</taxon>
    </lineage>
</organism>
<dbReference type="PANTHER" id="PTHR43142:SF1">
    <property type="entry name" value="CARBOXYLIC ESTER HYDROLASE"/>
    <property type="match status" value="1"/>
</dbReference>
<name>A0ABP1RRE7_9HEXA</name>
<gene>
    <name evidence="7" type="ORF">ODALV1_LOCUS25253</name>
</gene>
<evidence type="ECO:0000256" key="3">
    <source>
        <dbReference type="ARBA" id="ARBA00022801"/>
    </source>
</evidence>